<name>A0A2P4PUU8_RHIID</name>
<sequence length="192" mass="22299">MVCVMDPKVGPNGENLKWEPTQIPSTKLFVNISTSAEEPLTSYEDMNFVKTRANSHIWITARWNVFSPYFNQCEFSKTHFFSLSLTKKFQIKIMISTLSVIALVIWLRSTTYTVNGDALYREKISNQTHTFTFKQFVNAYHEYNEQFREGDLVLFSGKFTLDEKKLMVSNIAFFVAKTTIKIKKNTYFFACG</sequence>
<protein>
    <submittedName>
        <fullName evidence="1">Uncharacterized protein</fullName>
    </submittedName>
</protein>
<comment type="caution">
    <text evidence="1">The sequence shown here is derived from an EMBL/GenBank/DDBJ whole genome shotgun (WGS) entry which is preliminary data.</text>
</comment>
<organism evidence="1 2">
    <name type="scientific">Rhizophagus irregularis (strain DAOM 181602 / DAOM 197198 / MUCL 43194)</name>
    <name type="common">Arbuscular mycorrhizal fungus</name>
    <name type="synonym">Glomus intraradices</name>
    <dbReference type="NCBI Taxonomy" id="747089"/>
    <lineage>
        <taxon>Eukaryota</taxon>
        <taxon>Fungi</taxon>
        <taxon>Fungi incertae sedis</taxon>
        <taxon>Mucoromycota</taxon>
        <taxon>Glomeromycotina</taxon>
        <taxon>Glomeromycetes</taxon>
        <taxon>Glomerales</taxon>
        <taxon>Glomeraceae</taxon>
        <taxon>Rhizophagus</taxon>
    </lineage>
</organism>
<dbReference type="VEuPathDB" id="FungiDB:RhiirFUN_016412"/>
<evidence type="ECO:0000313" key="2">
    <source>
        <dbReference type="Proteomes" id="UP000018888"/>
    </source>
</evidence>
<proteinExistence type="predicted"/>
<evidence type="ECO:0000313" key="1">
    <source>
        <dbReference type="EMBL" id="POG69169.1"/>
    </source>
</evidence>
<reference evidence="1 2" key="1">
    <citation type="journal article" date="2013" name="Proc. Natl. Acad. Sci. U.S.A.">
        <title>Genome of an arbuscular mycorrhizal fungus provides insight into the oldest plant symbiosis.</title>
        <authorList>
            <person name="Tisserant E."/>
            <person name="Malbreil M."/>
            <person name="Kuo A."/>
            <person name="Kohler A."/>
            <person name="Symeonidi A."/>
            <person name="Balestrini R."/>
            <person name="Charron P."/>
            <person name="Duensing N."/>
            <person name="Frei Dit Frey N."/>
            <person name="Gianinazzi-Pearson V."/>
            <person name="Gilbert L.B."/>
            <person name="Handa Y."/>
            <person name="Herr J.R."/>
            <person name="Hijri M."/>
            <person name="Koul R."/>
            <person name="Kawaguchi M."/>
            <person name="Krajinski F."/>
            <person name="Lammers P.J."/>
            <person name="Masclaux F.G."/>
            <person name="Murat C."/>
            <person name="Morin E."/>
            <person name="Ndikumana S."/>
            <person name="Pagni M."/>
            <person name="Petitpierre D."/>
            <person name="Requena N."/>
            <person name="Rosikiewicz P."/>
            <person name="Riley R."/>
            <person name="Saito K."/>
            <person name="San Clemente H."/>
            <person name="Shapiro H."/>
            <person name="van Tuinen D."/>
            <person name="Becard G."/>
            <person name="Bonfante P."/>
            <person name="Paszkowski U."/>
            <person name="Shachar-Hill Y.Y."/>
            <person name="Tuskan G.A."/>
            <person name="Young P.W."/>
            <person name="Sanders I.R."/>
            <person name="Henrissat B."/>
            <person name="Rensing S.A."/>
            <person name="Grigoriev I.V."/>
            <person name="Corradi N."/>
            <person name="Roux C."/>
            <person name="Martin F."/>
        </authorList>
    </citation>
    <scope>NUCLEOTIDE SEQUENCE [LARGE SCALE GENOMIC DNA]</scope>
    <source>
        <strain evidence="1 2">DAOM 197198</strain>
    </source>
</reference>
<accession>A0A2P4PUU8</accession>
<gene>
    <name evidence="1" type="ORF">GLOIN_2v1480205</name>
</gene>
<reference evidence="1 2" key="2">
    <citation type="journal article" date="2018" name="New Phytol.">
        <title>High intraspecific genome diversity in the model arbuscular mycorrhizal symbiont Rhizophagus irregularis.</title>
        <authorList>
            <person name="Chen E.C.H."/>
            <person name="Morin E."/>
            <person name="Beaudet D."/>
            <person name="Noel J."/>
            <person name="Yildirir G."/>
            <person name="Ndikumana S."/>
            <person name="Charron P."/>
            <person name="St-Onge C."/>
            <person name="Giorgi J."/>
            <person name="Kruger M."/>
            <person name="Marton T."/>
            <person name="Ropars J."/>
            <person name="Grigoriev I.V."/>
            <person name="Hainaut M."/>
            <person name="Henrissat B."/>
            <person name="Roux C."/>
            <person name="Martin F."/>
            <person name="Corradi N."/>
        </authorList>
    </citation>
    <scope>NUCLEOTIDE SEQUENCE [LARGE SCALE GENOMIC DNA]</scope>
    <source>
        <strain evidence="1 2">DAOM 197198</strain>
    </source>
</reference>
<dbReference type="EMBL" id="AUPC02000140">
    <property type="protein sequence ID" value="POG69169.1"/>
    <property type="molecule type" value="Genomic_DNA"/>
</dbReference>
<dbReference type="AlphaFoldDB" id="A0A2P4PUU8"/>
<dbReference type="Proteomes" id="UP000018888">
    <property type="component" value="Unassembled WGS sequence"/>
</dbReference>
<keyword evidence="2" id="KW-1185">Reference proteome</keyword>